<keyword evidence="1" id="KW-0472">Membrane</keyword>
<protein>
    <recommendedName>
        <fullName evidence="2">OmpA-like domain-containing protein</fullName>
    </recommendedName>
</protein>
<dbReference type="PROSITE" id="PS51123">
    <property type="entry name" value="OMPA_2"/>
    <property type="match status" value="1"/>
</dbReference>
<gene>
    <name evidence="3" type="ORF">CPA45_22470</name>
</gene>
<organism evidence="3 4">
    <name type="scientific">Vreelandella nigrificans</name>
    <dbReference type="NCBI Taxonomy" id="2042704"/>
    <lineage>
        <taxon>Bacteria</taxon>
        <taxon>Pseudomonadati</taxon>
        <taxon>Pseudomonadota</taxon>
        <taxon>Gammaproteobacteria</taxon>
        <taxon>Oceanospirillales</taxon>
        <taxon>Halomonadaceae</taxon>
        <taxon>Vreelandella</taxon>
    </lineage>
</organism>
<dbReference type="InterPro" id="IPR006665">
    <property type="entry name" value="OmpA-like"/>
</dbReference>
<name>A0A2A4HFS1_9GAMM</name>
<keyword evidence="4" id="KW-1185">Reference proteome</keyword>
<dbReference type="GO" id="GO:0016020">
    <property type="term" value="C:membrane"/>
    <property type="evidence" value="ECO:0007669"/>
    <property type="project" value="UniProtKB-UniRule"/>
</dbReference>
<dbReference type="InterPro" id="IPR036737">
    <property type="entry name" value="OmpA-like_sf"/>
</dbReference>
<accession>A0A2A4HFS1</accession>
<dbReference type="AlphaFoldDB" id="A0A2A4HFS1"/>
<comment type="caution">
    <text evidence="3">The sequence shown here is derived from an EMBL/GenBank/DDBJ whole genome shotgun (WGS) entry which is preliminary data.</text>
</comment>
<sequence length="27" mass="2928">KKYPIASNATAQGRAENRRVTVVISTP</sequence>
<dbReference type="SUPFAM" id="SSF103088">
    <property type="entry name" value="OmpA-like"/>
    <property type="match status" value="1"/>
</dbReference>
<dbReference type="Proteomes" id="UP000218677">
    <property type="component" value="Unassembled WGS sequence"/>
</dbReference>
<evidence type="ECO:0000313" key="4">
    <source>
        <dbReference type="Proteomes" id="UP000218677"/>
    </source>
</evidence>
<dbReference type="Gene3D" id="3.30.1330.60">
    <property type="entry name" value="OmpA-like domain"/>
    <property type="match status" value="1"/>
</dbReference>
<evidence type="ECO:0000313" key="3">
    <source>
        <dbReference type="EMBL" id="PCF93420.1"/>
    </source>
</evidence>
<evidence type="ECO:0000256" key="1">
    <source>
        <dbReference type="PROSITE-ProRule" id="PRU00473"/>
    </source>
</evidence>
<proteinExistence type="predicted"/>
<feature type="non-terminal residue" evidence="3">
    <location>
        <position position="1"/>
    </location>
</feature>
<evidence type="ECO:0000259" key="2">
    <source>
        <dbReference type="PROSITE" id="PS51123"/>
    </source>
</evidence>
<reference evidence="4" key="1">
    <citation type="submission" date="2017-09" db="EMBL/GenBank/DDBJ databases">
        <authorList>
            <person name="Cho G.-S."/>
            <person name="Oguntoyinbo F.A."/>
            <person name="Cnockaert M."/>
            <person name="Kabisch J."/>
            <person name="Neve H."/>
            <person name="Bockelmann W."/>
            <person name="Wenning M."/>
            <person name="Franz C.M."/>
            <person name="Vandamme P."/>
        </authorList>
    </citation>
    <scope>NUCLEOTIDE SEQUENCE [LARGE SCALE GENOMIC DNA]</scope>
    <source>
        <strain evidence="4">MBT G8648</strain>
    </source>
</reference>
<feature type="domain" description="OmpA-like" evidence="2">
    <location>
        <begin position="1"/>
        <end position="27"/>
    </location>
</feature>
<dbReference type="EMBL" id="NWUX01000066">
    <property type="protein sequence ID" value="PCF93420.1"/>
    <property type="molecule type" value="Genomic_DNA"/>
</dbReference>